<dbReference type="GO" id="GO:0005737">
    <property type="term" value="C:cytoplasm"/>
    <property type="evidence" value="ECO:0007669"/>
    <property type="project" value="TreeGrafter"/>
</dbReference>
<evidence type="ECO:0000313" key="5">
    <source>
        <dbReference type="EnsemblPlants" id="OPUNC07G00860.1"/>
    </source>
</evidence>
<reference evidence="5" key="2">
    <citation type="submission" date="2018-05" db="EMBL/GenBank/DDBJ databases">
        <title>OpunRS2 (Oryza punctata Reference Sequence Version 2).</title>
        <authorList>
            <person name="Zhang J."/>
            <person name="Kudrna D."/>
            <person name="Lee S."/>
            <person name="Talag J."/>
            <person name="Welchert J."/>
            <person name="Wing R.A."/>
        </authorList>
    </citation>
    <scope>NUCLEOTIDE SEQUENCE [LARGE SCALE GENOMIC DNA]</scope>
</reference>
<dbReference type="GO" id="GO:0008408">
    <property type="term" value="F:3'-5' exonuclease activity"/>
    <property type="evidence" value="ECO:0007669"/>
    <property type="project" value="InterPro"/>
</dbReference>
<feature type="region of interest" description="Disordered" evidence="3">
    <location>
        <begin position="294"/>
        <end position="330"/>
    </location>
</feature>
<dbReference type="PANTHER" id="PTHR13620:SF57">
    <property type="entry name" value="OS07G0112400 PROTEIN"/>
    <property type="match status" value="1"/>
</dbReference>
<feature type="domain" description="3'-5' exonuclease" evidence="4">
    <location>
        <begin position="91"/>
        <end position="212"/>
    </location>
</feature>
<dbReference type="eggNOG" id="KOG4373">
    <property type="taxonomic scope" value="Eukaryota"/>
</dbReference>
<dbReference type="Gramene" id="OPUNC07G00860.1">
    <property type="protein sequence ID" value="OPUNC07G00860.1"/>
    <property type="gene ID" value="OPUNC07G00860"/>
</dbReference>
<organism evidence="5">
    <name type="scientific">Oryza punctata</name>
    <name type="common">Red rice</name>
    <dbReference type="NCBI Taxonomy" id="4537"/>
    <lineage>
        <taxon>Eukaryota</taxon>
        <taxon>Viridiplantae</taxon>
        <taxon>Streptophyta</taxon>
        <taxon>Embryophyta</taxon>
        <taxon>Tracheophyta</taxon>
        <taxon>Spermatophyta</taxon>
        <taxon>Magnoliopsida</taxon>
        <taxon>Liliopsida</taxon>
        <taxon>Poales</taxon>
        <taxon>Poaceae</taxon>
        <taxon>BOP clade</taxon>
        <taxon>Oryzoideae</taxon>
        <taxon>Oryzeae</taxon>
        <taxon>Oryzinae</taxon>
        <taxon>Oryza</taxon>
    </lineage>
</organism>
<dbReference type="InterPro" id="IPR002562">
    <property type="entry name" value="3'-5'_exonuclease_dom"/>
</dbReference>
<feature type="region of interest" description="Disordered" evidence="3">
    <location>
        <begin position="722"/>
        <end position="744"/>
    </location>
</feature>
<feature type="compositionally biased region" description="Acidic residues" evidence="3">
    <location>
        <begin position="321"/>
        <end position="330"/>
    </location>
</feature>
<dbReference type="GO" id="GO:0005634">
    <property type="term" value="C:nucleus"/>
    <property type="evidence" value="ECO:0007669"/>
    <property type="project" value="TreeGrafter"/>
</dbReference>
<evidence type="ECO:0000259" key="4">
    <source>
        <dbReference type="Pfam" id="PF01612"/>
    </source>
</evidence>
<dbReference type="InterPro" id="IPR036397">
    <property type="entry name" value="RNaseH_sf"/>
</dbReference>
<dbReference type="GO" id="GO:0006139">
    <property type="term" value="P:nucleobase-containing compound metabolic process"/>
    <property type="evidence" value="ECO:0007669"/>
    <property type="project" value="InterPro"/>
</dbReference>
<dbReference type="Proteomes" id="UP000026962">
    <property type="component" value="Chromosome 7"/>
</dbReference>
<dbReference type="InterPro" id="IPR051132">
    <property type="entry name" value="3-5_Exonuclease_domain"/>
</dbReference>
<dbReference type="STRING" id="4537.A0A0E0LGA9"/>
<dbReference type="CDD" id="cd06141">
    <property type="entry name" value="WRN_exo"/>
    <property type="match status" value="2"/>
</dbReference>
<dbReference type="PANTHER" id="PTHR13620">
    <property type="entry name" value="3-5 EXONUCLEASE"/>
    <property type="match status" value="1"/>
</dbReference>
<dbReference type="Pfam" id="PF01612">
    <property type="entry name" value="DNA_pol_A_exo1"/>
    <property type="match status" value="2"/>
</dbReference>
<keyword evidence="2" id="KW-0378">Hydrolase</keyword>
<keyword evidence="6" id="KW-1185">Reference proteome</keyword>
<dbReference type="EnsemblPlants" id="OPUNC07G00860.1">
    <property type="protein sequence ID" value="OPUNC07G00860.1"/>
    <property type="gene ID" value="OPUNC07G00860"/>
</dbReference>
<reference evidence="5" key="1">
    <citation type="submission" date="2015-04" db="UniProtKB">
        <authorList>
            <consortium name="EnsemblPlants"/>
        </authorList>
    </citation>
    <scope>IDENTIFICATION</scope>
</reference>
<evidence type="ECO:0000256" key="2">
    <source>
        <dbReference type="ARBA" id="ARBA00022801"/>
    </source>
</evidence>
<sequence>MDAAATTRVSTRLRRSTPTHAAYTVYVADRRVIALVTAHPAYARRWVHTTRWLHHRLLHSGRLLVGLGVQWTPVRRPLHHASPPPPPATLQLCVGHRCLVFHLAQADAVPAVLRRFLADPRVTFVGSGSSNDRRMLTAYYDLHVASGRELRAMAGMGNASMEDMADRFLGYPGIAKPMNVAMSAWHVPYLSIEQVEYACVDAYLAFRLAIHLCPAAHQPVLRAPPPPPPPPPAPRAPVYHHPLPLGPRVAMLAAPAPRPTRPAPVRARAAPVYRAVARAEPAAAQTHWALAPTAVDDDASESGYSSKITDNARPRVAASDSDIEEEEDDDGLSIINSSSYASDGHVFSSDEFELVGHGLLSSDDEDGYEDFVLGMGALNIDIDDDECYNGNTGSIGILTVQSYNEHTSIGILTVESYDMAGTEEMFVRNEVATLEELEEDDIVTGAGTVTVDEGGGGEYGEDDWYDEDQEDYGDEPLDYVITDSQTQLFPVCETKRRLLPLGVLAAARAMAGKRPRDTPSGDTAAKRARTAARRLTTVSARLRRSETKHDTYVVRVSDSHVVTTETARPAVARRWVCATRWRHGHRLRSGAGLTVGMGLCVGNRCLVFQIAQGNAVPAALRRFLADDGVAFVGYGIRSDCRKLAAHHDLHVACTRELRAVTGMGNASMERMAEELLGLAGIKKPATVGRSRWDAPKLSKKQVKYACVDAFLSLRLGVHVGAAPASTSTSSSDSAGNSTTQESKE</sequence>
<evidence type="ECO:0000313" key="6">
    <source>
        <dbReference type="Proteomes" id="UP000026962"/>
    </source>
</evidence>
<dbReference type="InterPro" id="IPR012337">
    <property type="entry name" value="RNaseH-like_sf"/>
</dbReference>
<name>A0A0E0LGA9_ORYPU</name>
<dbReference type="HOGENOM" id="CLU_373586_0_0_1"/>
<proteinExistence type="predicted"/>
<dbReference type="GO" id="GO:0003676">
    <property type="term" value="F:nucleic acid binding"/>
    <property type="evidence" value="ECO:0007669"/>
    <property type="project" value="InterPro"/>
</dbReference>
<dbReference type="SUPFAM" id="SSF53098">
    <property type="entry name" value="Ribonuclease H-like"/>
    <property type="match status" value="2"/>
</dbReference>
<dbReference type="AlphaFoldDB" id="A0A0E0LGA9"/>
<dbReference type="Gene3D" id="3.30.420.10">
    <property type="entry name" value="Ribonuclease H-like superfamily/Ribonuclease H"/>
    <property type="match status" value="2"/>
</dbReference>
<feature type="domain" description="3'-5' exonuclease" evidence="4">
    <location>
        <begin position="591"/>
        <end position="715"/>
    </location>
</feature>
<evidence type="ECO:0000256" key="1">
    <source>
        <dbReference type="ARBA" id="ARBA00022722"/>
    </source>
</evidence>
<protein>
    <recommendedName>
        <fullName evidence="4">3'-5' exonuclease domain-containing protein</fullName>
    </recommendedName>
</protein>
<keyword evidence="1" id="KW-0540">Nuclease</keyword>
<evidence type="ECO:0000256" key="3">
    <source>
        <dbReference type="SAM" id="MobiDB-lite"/>
    </source>
</evidence>
<accession>A0A0E0LGA9</accession>